<dbReference type="GO" id="GO:0004523">
    <property type="term" value="F:RNA-DNA hybrid ribonuclease activity"/>
    <property type="evidence" value="ECO:0007669"/>
    <property type="project" value="InterPro"/>
</dbReference>
<dbReference type="InterPro" id="IPR044730">
    <property type="entry name" value="RNase_H-like_dom_plant"/>
</dbReference>
<evidence type="ECO:0000313" key="2">
    <source>
        <dbReference type="EMBL" id="CAG7883893.1"/>
    </source>
</evidence>
<evidence type="ECO:0000259" key="1">
    <source>
        <dbReference type="Pfam" id="PF13456"/>
    </source>
</evidence>
<feature type="domain" description="RNase H type-1" evidence="1">
    <location>
        <begin position="73"/>
        <end position="190"/>
    </location>
</feature>
<dbReference type="EMBL" id="LS974619">
    <property type="protein sequence ID" value="CAG7883893.1"/>
    <property type="molecule type" value="Genomic_DNA"/>
</dbReference>
<dbReference type="Gene3D" id="3.30.420.10">
    <property type="entry name" value="Ribonuclease H-like superfamily/Ribonuclease H"/>
    <property type="match status" value="1"/>
</dbReference>
<dbReference type="GO" id="GO:0003676">
    <property type="term" value="F:nucleic acid binding"/>
    <property type="evidence" value="ECO:0007669"/>
    <property type="project" value="InterPro"/>
</dbReference>
<name>A0A3P6ACZ7_BRACM</name>
<dbReference type="Gramene" id="A03p52360.2_BraZ1">
    <property type="protein sequence ID" value="A03p52360.2_BraZ1.CDS.1"/>
    <property type="gene ID" value="A03g52360.2_BraZ1"/>
</dbReference>
<feature type="non-terminal residue" evidence="3">
    <location>
        <position position="1"/>
    </location>
</feature>
<dbReference type="CDD" id="cd06222">
    <property type="entry name" value="RNase_H_like"/>
    <property type="match status" value="1"/>
</dbReference>
<gene>
    <name evidence="3" type="ORF">BRAA03T14268Z</name>
    <name evidence="2" type="ORF">BRAPAZ1V2_A03P52360.2</name>
</gene>
<dbReference type="AlphaFoldDB" id="A0A3P6ACZ7"/>
<sequence>NLSCFPWILWFICKNQNGKIYKNQRRDPFELLRTAEIESVTWAESQTKDFPNVGSSYNVDNLITGDISRCYIDGAWRAQDSCTGQGWVYNAGESTDTMMGAMSIHKSLSPLHAECEALIWAMECMKTLRISEVVFATDCSQLVKMVSTPKEKSTFTTHMEEFLRCKEFFHPFTIQHIPSAQNTMADKLARGARNQLAAMVYVDSIPPRWFLDMNLFRSL</sequence>
<dbReference type="Pfam" id="PF13456">
    <property type="entry name" value="RVT_3"/>
    <property type="match status" value="1"/>
</dbReference>
<dbReference type="SUPFAM" id="SSF53098">
    <property type="entry name" value="Ribonuclease H-like"/>
    <property type="match status" value="1"/>
</dbReference>
<reference evidence="3" key="1">
    <citation type="submission" date="2018-11" db="EMBL/GenBank/DDBJ databases">
        <authorList>
            <consortium name="Genoscope - CEA"/>
            <person name="William W."/>
        </authorList>
    </citation>
    <scope>NUCLEOTIDE SEQUENCE</scope>
</reference>
<proteinExistence type="predicted"/>
<dbReference type="EMBL" id="LR031572">
    <property type="protein sequence ID" value="VDC83050.1"/>
    <property type="molecule type" value="Genomic_DNA"/>
</dbReference>
<dbReference type="Proteomes" id="UP000694005">
    <property type="component" value="Chromosome A03"/>
</dbReference>
<accession>A0A3P6ACZ7</accession>
<dbReference type="InterPro" id="IPR002156">
    <property type="entry name" value="RNaseH_domain"/>
</dbReference>
<organism evidence="3">
    <name type="scientific">Brassica campestris</name>
    <name type="common">Field mustard</name>
    <dbReference type="NCBI Taxonomy" id="3711"/>
    <lineage>
        <taxon>Eukaryota</taxon>
        <taxon>Viridiplantae</taxon>
        <taxon>Streptophyta</taxon>
        <taxon>Embryophyta</taxon>
        <taxon>Tracheophyta</taxon>
        <taxon>Spermatophyta</taxon>
        <taxon>Magnoliopsida</taxon>
        <taxon>eudicotyledons</taxon>
        <taxon>Gunneridae</taxon>
        <taxon>Pentapetalae</taxon>
        <taxon>rosids</taxon>
        <taxon>malvids</taxon>
        <taxon>Brassicales</taxon>
        <taxon>Brassicaceae</taxon>
        <taxon>Brassiceae</taxon>
        <taxon>Brassica</taxon>
    </lineage>
</organism>
<protein>
    <recommendedName>
        <fullName evidence="1">RNase H type-1 domain-containing protein</fullName>
    </recommendedName>
</protein>
<dbReference type="PANTHER" id="PTHR34146:SF3">
    <property type="entry name" value="POLYNUCLEOTIDYL TRANSFERASE, RIBONUCLEASE H-LIKE SUPERFAMILY PROTEIN"/>
    <property type="match status" value="1"/>
</dbReference>
<dbReference type="PANTHER" id="PTHR34146">
    <property type="entry name" value="POLYNUCLEOTIDYL TRANSFERASE, RIBONUCLEASE H-LIKE SUPERFAMILY PROTEIN-RELATED"/>
    <property type="match status" value="1"/>
</dbReference>
<dbReference type="InterPro" id="IPR012337">
    <property type="entry name" value="RNaseH-like_sf"/>
</dbReference>
<dbReference type="InterPro" id="IPR036397">
    <property type="entry name" value="RNaseH_sf"/>
</dbReference>
<evidence type="ECO:0000313" key="3">
    <source>
        <dbReference type="EMBL" id="VDC83050.1"/>
    </source>
</evidence>